<dbReference type="OrthoDB" id="7650873at2"/>
<keyword evidence="2" id="KW-1185">Reference proteome</keyword>
<evidence type="ECO:0000313" key="1">
    <source>
        <dbReference type="EMBL" id="SFR52377.1"/>
    </source>
</evidence>
<name>A0A1I6HDL5_9RHOB</name>
<protein>
    <submittedName>
        <fullName evidence="1">Uncharacterized protein</fullName>
    </submittedName>
</protein>
<dbReference type="RefSeq" id="WP_131802417.1">
    <property type="nucleotide sequence ID" value="NZ_FOYP01000002.1"/>
</dbReference>
<accession>A0A1I6HDL5</accession>
<reference evidence="2" key="1">
    <citation type="submission" date="2016-10" db="EMBL/GenBank/DDBJ databases">
        <authorList>
            <person name="Varghese N."/>
            <person name="Submissions S."/>
        </authorList>
    </citation>
    <scope>NUCLEOTIDE SEQUENCE [LARGE SCALE GENOMIC DNA]</scope>
    <source>
        <strain evidence="2">DSM 26879</strain>
    </source>
</reference>
<dbReference type="EMBL" id="FOYP01000002">
    <property type="protein sequence ID" value="SFR52377.1"/>
    <property type="molecule type" value="Genomic_DNA"/>
</dbReference>
<organism evidence="1 2">
    <name type="scientific">Yoonia tamlensis</name>
    <dbReference type="NCBI Taxonomy" id="390270"/>
    <lineage>
        <taxon>Bacteria</taxon>
        <taxon>Pseudomonadati</taxon>
        <taxon>Pseudomonadota</taxon>
        <taxon>Alphaproteobacteria</taxon>
        <taxon>Rhodobacterales</taxon>
        <taxon>Paracoccaceae</taxon>
        <taxon>Yoonia</taxon>
    </lineage>
</organism>
<proteinExistence type="predicted"/>
<dbReference type="Proteomes" id="UP000199478">
    <property type="component" value="Unassembled WGS sequence"/>
</dbReference>
<gene>
    <name evidence="1" type="ORF">SAMN04488005_2539</name>
</gene>
<sequence length="201" mass="22485">MNLVPSKPHVGPSSGATSFERALRKILKSAPQDLWLDTIRRARFASHNPLVTWMLNQPECDFAVAVHAFYRSNPAQHLESPAPLPAHPNDDQIFATCLINWDTGSYRKHRLKVEDCDAPIRQISRLHQKVIARPRGSLPFQVPLRFLEPKGGTPLVLPESINPEIAPDLWALYAEAALDVPQTAPGLARKMANFMRKFSLG</sequence>
<evidence type="ECO:0000313" key="2">
    <source>
        <dbReference type="Proteomes" id="UP000199478"/>
    </source>
</evidence>
<dbReference type="AlphaFoldDB" id="A0A1I6HDL5"/>